<dbReference type="PANTHER" id="PTHR22779">
    <property type="entry name" value="SD17342P"/>
    <property type="match status" value="1"/>
</dbReference>
<evidence type="ECO:0000313" key="8">
    <source>
        <dbReference type="Proteomes" id="UP000242287"/>
    </source>
</evidence>
<comment type="subcellular location">
    <subcellularLocation>
        <location evidence="1">Membrane</location>
        <topology evidence="1">Multi-pass membrane protein</topology>
    </subcellularLocation>
</comment>
<dbReference type="STRING" id="703135.A0A2A9NXS7"/>
<feature type="transmembrane region" description="Helical" evidence="6">
    <location>
        <begin position="109"/>
        <end position="139"/>
    </location>
</feature>
<evidence type="ECO:0000313" key="7">
    <source>
        <dbReference type="EMBL" id="PFH53237.1"/>
    </source>
</evidence>
<keyword evidence="5 6" id="KW-0472">Membrane</keyword>
<proteinExistence type="inferred from homology"/>
<evidence type="ECO:0000256" key="5">
    <source>
        <dbReference type="ARBA" id="ARBA00023136"/>
    </source>
</evidence>
<comment type="similarity">
    <text evidence="2">Belongs to the TMEM170 family.</text>
</comment>
<dbReference type="GO" id="GO:0016020">
    <property type="term" value="C:membrane"/>
    <property type="evidence" value="ECO:0007669"/>
    <property type="project" value="UniProtKB-SubCell"/>
</dbReference>
<dbReference type="AlphaFoldDB" id="A0A2A9NXS7"/>
<dbReference type="OrthoDB" id="2131401at2759"/>
<gene>
    <name evidence="7" type="ORF">AMATHDRAFT_137987</name>
</gene>
<dbReference type="InterPro" id="IPR019334">
    <property type="entry name" value="TMEM170A/B/YPR153W-like"/>
</dbReference>
<keyword evidence="3 6" id="KW-0812">Transmembrane</keyword>
<dbReference type="Proteomes" id="UP000242287">
    <property type="component" value="Unassembled WGS sequence"/>
</dbReference>
<name>A0A2A9NXS7_9AGAR</name>
<keyword evidence="8" id="KW-1185">Reference proteome</keyword>
<protein>
    <recommendedName>
        <fullName evidence="9">Integral membrane protein</fullName>
    </recommendedName>
</protein>
<keyword evidence="4 6" id="KW-1133">Transmembrane helix</keyword>
<organism evidence="7 8">
    <name type="scientific">Amanita thiersii Skay4041</name>
    <dbReference type="NCBI Taxonomy" id="703135"/>
    <lineage>
        <taxon>Eukaryota</taxon>
        <taxon>Fungi</taxon>
        <taxon>Dikarya</taxon>
        <taxon>Basidiomycota</taxon>
        <taxon>Agaricomycotina</taxon>
        <taxon>Agaricomycetes</taxon>
        <taxon>Agaricomycetidae</taxon>
        <taxon>Agaricales</taxon>
        <taxon>Pluteineae</taxon>
        <taxon>Amanitaceae</taxon>
        <taxon>Amanita</taxon>
    </lineage>
</organism>
<accession>A0A2A9NXS7</accession>
<evidence type="ECO:0000256" key="1">
    <source>
        <dbReference type="ARBA" id="ARBA00004141"/>
    </source>
</evidence>
<feature type="transmembrane region" description="Helical" evidence="6">
    <location>
        <begin position="151"/>
        <end position="170"/>
    </location>
</feature>
<evidence type="ECO:0008006" key="9">
    <source>
        <dbReference type="Google" id="ProtNLM"/>
    </source>
</evidence>
<evidence type="ECO:0000256" key="3">
    <source>
        <dbReference type="ARBA" id="ARBA00022692"/>
    </source>
</evidence>
<evidence type="ECO:0000256" key="4">
    <source>
        <dbReference type="ARBA" id="ARBA00022989"/>
    </source>
</evidence>
<reference evidence="7 8" key="1">
    <citation type="submission" date="2014-02" db="EMBL/GenBank/DDBJ databases">
        <title>Transposable element dynamics among asymbiotic and ectomycorrhizal Amanita fungi.</title>
        <authorList>
            <consortium name="DOE Joint Genome Institute"/>
            <person name="Hess J."/>
            <person name="Skrede I."/>
            <person name="Wolfe B."/>
            <person name="LaButti K."/>
            <person name="Ohm R.A."/>
            <person name="Grigoriev I.V."/>
            <person name="Pringle A."/>
        </authorList>
    </citation>
    <scope>NUCLEOTIDE SEQUENCE [LARGE SCALE GENOMIC DNA]</scope>
    <source>
        <strain evidence="7 8">SKay4041</strain>
    </source>
</reference>
<dbReference type="EMBL" id="KZ301974">
    <property type="protein sequence ID" value="PFH53237.1"/>
    <property type="molecule type" value="Genomic_DNA"/>
</dbReference>
<dbReference type="PANTHER" id="PTHR22779:SF6">
    <property type="entry name" value="SD17342P"/>
    <property type="match status" value="1"/>
</dbReference>
<evidence type="ECO:0000256" key="2">
    <source>
        <dbReference type="ARBA" id="ARBA00006325"/>
    </source>
</evidence>
<evidence type="ECO:0000256" key="6">
    <source>
        <dbReference type="SAM" id="Phobius"/>
    </source>
</evidence>
<feature type="transmembrane region" description="Helical" evidence="6">
    <location>
        <begin position="46"/>
        <end position="68"/>
    </location>
</feature>
<sequence length="177" mass="20155">MSHPSTPPWPSLYNPGLEIIHIEHRSAVQNGAAYLYHPSDIFRFTFYWTLIFYAPLFLICGLFAFWNLTFPPSLRPYNLHLPLHLSSLRPEDPAEPRYKFKENERRSRFTFAFLVLLTFLAAGLAGAAISSAIVGFVAAGFFKAANYNMSTWIPFLLAVMHVLVGYLSLWPSIIDII</sequence>